<dbReference type="Pfam" id="PF08241">
    <property type="entry name" value="Methyltransf_11"/>
    <property type="match status" value="1"/>
</dbReference>
<sequence>MTGTDPIQTQLNEYWTLRAPDYDAYQQSPGRLEANNRAWGEVFASALPAAPADVLDLGTGSGYVACLLAGQGHRVTATDLSAGMLEQAEKHAVDMDSPPTFLEGDAVAPDFPPASFDAITNRFLMWTMRETDRALSNWRRLLRPGGTLAVVDGTWYPHGMEHDTTEEFQRLYDASVQQALPLATASSIDMVADRVVAAGFREVEVTPLQTLLDLDRKYGVAPNHEVVLLHVVTGRV</sequence>
<keyword evidence="3" id="KW-1185">Reference proteome</keyword>
<evidence type="ECO:0000259" key="1">
    <source>
        <dbReference type="Pfam" id="PF08241"/>
    </source>
</evidence>
<dbReference type="PANTHER" id="PTHR43591">
    <property type="entry name" value="METHYLTRANSFERASE"/>
    <property type="match status" value="1"/>
</dbReference>
<dbReference type="InterPro" id="IPR029063">
    <property type="entry name" value="SAM-dependent_MTases_sf"/>
</dbReference>
<dbReference type="CDD" id="cd02440">
    <property type="entry name" value="AdoMet_MTases"/>
    <property type="match status" value="1"/>
</dbReference>
<evidence type="ECO:0000313" key="2">
    <source>
        <dbReference type="EMBL" id="NYG58244.1"/>
    </source>
</evidence>
<dbReference type="InterPro" id="IPR013216">
    <property type="entry name" value="Methyltransf_11"/>
</dbReference>
<feature type="domain" description="Methyltransferase type 11" evidence="1">
    <location>
        <begin position="55"/>
        <end position="149"/>
    </location>
</feature>
<dbReference type="EMBL" id="JACCAA010000001">
    <property type="protein sequence ID" value="NYG58244.1"/>
    <property type="molecule type" value="Genomic_DNA"/>
</dbReference>
<dbReference type="Gene3D" id="3.40.50.150">
    <property type="entry name" value="Vaccinia Virus protein VP39"/>
    <property type="match status" value="1"/>
</dbReference>
<comment type="caution">
    <text evidence="2">The sequence shown here is derived from an EMBL/GenBank/DDBJ whole genome shotgun (WGS) entry which is preliminary data.</text>
</comment>
<keyword evidence="2" id="KW-0830">Ubiquinone</keyword>
<keyword evidence="2" id="KW-0489">Methyltransferase</keyword>
<protein>
    <submittedName>
        <fullName evidence="2">Ubiquinone/menaquinone biosynthesis C-methylase UbiE</fullName>
    </submittedName>
</protein>
<name>A0A7Y9UTH6_9ACTN</name>
<evidence type="ECO:0000313" key="3">
    <source>
        <dbReference type="Proteomes" id="UP000540656"/>
    </source>
</evidence>
<proteinExistence type="predicted"/>
<keyword evidence="2" id="KW-0808">Transferase</keyword>
<dbReference type="PANTHER" id="PTHR43591:SF24">
    <property type="entry name" value="2-METHOXY-6-POLYPRENYL-1,4-BENZOQUINOL METHYLASE, MITOCHONDRIAL"/>
    <property type="match status" value="1"/>
</dbReference>
<dbReference type="GO" id="GO:0008757">
    <property type="term" value="F:S-adenosylmethionine-dependent methyltransferase activity"/>
    <property type="evidence" value="ECO:0007669"/>
    <property type="project" value="InterPro"/>
</dbReference>
<dbReference type="RefSeq" id="WP_179501422.1">
    <property type="nucleotide sequence ID" value="NZ_JACCAA010000001.1"/>
</dbReference>
<gene>
    <name evidence="2" type="ORF">BJ980_001167</name>
</gene>
<organism evidence="2 3">
    <name type="scientific">Nocardioides daedukensis</name>
    <dbReference type="NCBI Taxonomy" id="634462"/>
    <lineage>
        <taxon>Bacteria</taxon>
        <taxon>Bacillati</taxon>
        <taxon>Actinomycetota</taxon>
        <taxon>Actinomycetes</taxon>
        <taxon>Propionibacteriales</taxon>
        <taxon>Nocardioidaceae</taxon>
        <taxon>Nocardioides</taxon>
    </lineage>
</organism>
<dbReference type="AlphaFoldDB" id="A0A7Y9UTH6"/>
<dbReference type="SUPFAM" id="SSF53335">
    <property type="entry name" value="S-adenosyl-L-methionine-dependent methyltransferases"/>
    <property type="match status" value="1"/>
</dbReference>
<reference evidence="2 3" key="1">
    <citation type="submission" date="2020-07" db="EMBL/GenBank/DDBJ databases">
        <title>Sequencing the genomes of 1000 actinobacteria strains.</title>
        <authorList>
            <person name="Klenk H.-P."/>
        </authorList>
    </citation>
    <scope>NUCLEOTIDE SEQUENCE [LARGE SCALE GENOMIC DNA]</scope>
    <source>
        <strain evidence="2 3">DSM 23819</strain>
    </source>
</reference>
<dbReference type="GO" id="GO:0032259">
    <property type="term" value="P:methylation"/>
    <property type="evidence" value="ECO:0007669"/>
    <property type="project" value="UniProtKB-KW"/>
</dbReference>
<accession>A0A7Y9UTH6</accession>
<dbReference type="Proteomes" id="UP000540656">
    <property type="component" value="Unassembled WGS sequence"/>
</dbReference>